<feature type="transmembrane region" description="Helical" evidence="5">
    <location>
        <begin position="205"/>
        <end position="223"/>
    </location>
</feature>
<feature type="transmembrane region" description="Helical" evidence="5">
    <location>
        <begin position="113"/>
        <end position="132"/>
    </location>
</feature>
<organism evidence="7 8">
    <name type="scientific">Durusdinium trenchii</name>
    <dbReference type="NCBI Taxonomy" id="1381693"/>
    <lineage>
        <taxon>Eukaryota</taxon>
        <taxon>Sar</taxon>
        <taxon>Alveolata</taxon>
        <taxon>Dinophyceae</taxon>
        <taxon>Suessiales</taxon>
        <taxon>Symbiodiniaceae</taxon>
        <taxon>Durusdinium</taxon>
    </lineage>
</organism>
<comment type="caution">
    <text evidence="7">The sequence shown here is derived from an EMBL/GenBank/DDBJ whole genome shotgun (WGS) entry which is preliminary data.</text>
</comment>
<keyword evidence="3 5" id="KW-1133">Transmembrane helix</keyword>
<dbReference type="Pfam" id="PF00892">
    <property type="entry name" value="EamA"/>
    <property type="match status" value="1"/>
</dbReference>
<evidence type="ECO:0000259" key="6">
    <source>
        <dbReference type="Pfam" id="PF00892"/>
    </source>
</evidence>
<keyword evidence="8" id="KW-1185">Reference proteome</keyword>
<evidence type="ECO:0000256" key="1">
    <source>
        <dbReference type="ARBA" id="ARBA00004141"/>
    </source>
</evidence>
<dbReference type="InterPro" id="IPR051679">
    <property type="entry name" value="DASS-Related_Transporters"/>
</dbReference>
<feature type="transmembrane region" description="Helical" evidence="5">
    <location>
        <begin position="144"/>
        <end position="161"/>
    </location>
</feature>
<dbReference type="PANTHER" id="PTHR43652:SF2">
    <property type="entry name" value="BASIC AMINO ACID ANTIPORTER YFCC-RELATED"/>
    <property type="match status" value="1"/>
</dbReference>
<keyword evidence="4 5" id="KW-0472">Membrane</keyword>
<evidence type="ECO:0000256" key="4">
    <source>
        <dbReference type="ARBA" id="ARBA00023136"/>
    </source>
</evidence>
<name>A0ABP0PPI4_9DINO</name>
<feature type="transmembrane region" description="Helical" evidence="5">
    <location>
        <begin position="79"/>
        <end position="101"/>
    </location>
</feature>
<dbReference type="EMBL" id="CAXAMM010037932">
    <property type="protein sequence ID" value="CAK9077936.1"/>
    <property type="molecule type" value="Genomic_DNA"/>
</dbReference>
<evidence type="ECO:0000256" key="2">
    <source>
        <dbReference type="ARBA" id="ARBA00022692"/>
    </source>
</evidence>
<evidence type="ECO:0000256" key="5">
    <source>
        <dbReference type="SAM" id="Phobius"/>
    </source>
</evidence>
<evidence type="ECO:0000313" key="7">
    <source>
        <dbReference type="EMBL" id="CAK9077936.1"/>
    </source>
</evidence>
<keyword evidence="2 5" id="KW-0812">Transmembrane</keyword>
<dbReference type="InterPro" id="IPR000620">
    <property type="entry name" value="EamA_dom"/>
</dbReference>
<feature type="transmembrane region" description="Helical" evidence="5">
    <location>
        <begin position="45"/>
        <end position="67"/>
    </location>
</feature>
<evidence type="ECO:0000313" key="8">
    <source>
        <dbReference type="Proteomes" id="UP001642464"/>
    </source>
</evidence>
<feature type="transmembrane region" description="Helical" evidence="5">
    <location>
        <begin position="235"/>
        <end position="258"/>
    </location>
</feature>
<evidence type="ECO:0000256" key="3">
    <source>
        <dbReference type="ARBA" id="ARBA00022989"/>
    </source>
</evidence>
<accession>A0ABP0PPI4</accession>
<gene>
    <name evidence="7" type="ORF">SCF082_LOCUS37341</name>
</gene>
<dbReference type="Proteomes" id="UP001642464">
    <property type="component" value="Unassembled WGS sequence"/>
</dbReference>
<reference evidence="7 8" key="1">
    <citation type="submission" date="2024-02" db="EMBL/GenBank/DDBJ databases">
        <authorList>
            <person name="Chen Y."/>
            <person name="Shah S."/>
            <person name="Dougan E. K."/>
            <person name="Thang M."/>
            <person name="Chan C."/>
        </authorList>
    </citation>
    <scope>NUCLEOTIDE SEQUENCE [LARGE SCALE GENOMIC DNA]</scope>
</reference>
<protein>
    <submittedName>
        <fullName evidence="7">Permease of the drug/metabolite transporter (DMT) superfamily</fullName>
    </submittedName>
</protein>
<feature type="transmembrane region" description="Helical" evidence="5">
    <location>
        <begin position="167"/>
        <end position="196"/>
    </location>
</feature>
<feature type="domain" description="EamA" evidence="6">
    <location>
        <begin position="51"/>
        <end position="177"/>
    </location>
</feature>
<comment type="subcellular location">
    <subcellularLocation>
        <location evidence="1">Membrane</location>
        <topology evidence="1">Multi-pass membrane protein</topology>
    </subcellularLocation>
</comment>
<dbReference type="PANTHER" id="PTHR43652">
    <property type="entry name" value="BASIC AMINO ACID ANTIPORTER YFCC-RELATED"/>
    <property type="match status" value="1"/>
</dbReference>
<proteinExistence type="predicted"/>
<sequence>MFAFPIALLLAIDRFSWRRLAGLLCGLSGVAFLALPGSSLPQAGLLVFLPLAMIAPLFYSLEGNIVAKWGTAGLSPVQLVLGANLIGMVIAAPLAVGTGQWVDPFPPYGAPDVAIVALAAIHALVYVSYVWLVGQAGAVFAAQVSYLVTGFGVFWAMLILGERYSGFFWAAMALMIFADAQAFGALAIVVVMFVLFVREAYPTEVVALAGVSVLLLTGILPYHRALDVLSNPAPWTIGAMFIVMGALVRTGALDAFIQLTRPLSASRPKLAIFVLLIFVALASAVVSNTPVVVVMIP</sequence>
<dbReference type="InterPro" id="IPR037185">
    <property type="entry name" value="EmrE-like"/>
</dbReference>
<dbReference type="SUPFAM" id="SSF103481">
    <property type="entry name" value="Multidrug resistance efflux transporter EmrE"/>
    <property type="match status" value="1"/>
</dbReference>
<feature type="non-terminal residue" evidence="7">
    <location>
        <position position="297"/>
    </location>
</feature>
<feature type="transmembrane region" description="Helical" evidence="5">
    <location>
        <begin position="270"/>
        <end position="296"/>
    </location>
</feature>